<gene>
    <name evidence="7" type="primary">NPF1.2</name>
    <name evidence="7" type="ORF">CR513_25767</name>
</gene>
<evidence type="ECO:0000256" key="2">
    <source>
        <dbReference type="ARBA" id="ARBA00005982"/>
    </source>
</evidence>
<evidence type="ECO:0000313" key="7">
    <source>
        <dbReference type="EMBL" id="RDX92147.1"/>
    </source>
</evidence>
<reference evidence="7" key="1">
    <citation type="submission" date="2018-05" db="EMBL/GenBank/DDBJ databases">
        <title>Draft genome of Mucuna pruriens seed.</title>
        <authorList>
            <person name="Nnadi N.E."/>
            <person name="Vos R."/>
            <person name="Hasami M.H."/>
            <person name="Devisetty U.K."/>
            <person name="Aguiy J.C."/>
        </authorList>
    </citation>
    <scope>NUCLEOTIDE SEQUENCE [LARGE SCALE GENOMIC DNA]</scope>
    <source>
        <strain evidence="7">JCA_2017</strain>
    </source>
</reference>
<feature type="transmembrane region" description="Helical" evidence="6">
    <location>
        <begin position="179"/>
        <end position="198"/>
    </location>
</feature>
<feature type="transmembrane region" description="Helical" evidence="6">
    <location>
        <begin position="487"/>
        <end position="509"/>
    </location>
</feature>
<dbReference type="InterPro" id="IPR036259">
    <property type="entry name" value="MFS_trans_sf"/>
</dbReference>
<keyword evidence="5 6" id="KW-0472">Membrane</keyword>
<feature type="transmembrane region" description="Helical" evidence="6">
    <location>
        <begin position="327"/>
        <end position="349"/>
    </location>
</feature>
<dbReference type="Gene3D" id="1.20.1250.20">
    <property type="entry name" value="MFS general substrate transporter like domains"/>
    <property type="match status" value="1"/>
</dbReference>
<feature type="transmembrane region" description="Helical" evidence="6">
    <location>
        <begin position="204"/>
        <end position="224"/>
    </location>
</feature>
<dbReference type="SUPFAM" id="SSF103473">
    <property type="entry name" value="MFS general substrate transporter"/>
    <property type="match status" value="1"/>
</dbReference>
<evidence type="ECO:0000256" key="1">
    <source>
        <dbReference type="ARBA" id="ARBA00004141"/>
    </source>
</evidence>
<dbReference type="OrthoDB" id="8904098at2759"/>
<evidence type="ECO:0000256" key="4">
    <source>
        <dbReference type="ARBA" id="ARBA00022989"/>
    </source>
</evidence>
<name>A0A371GNL6_MUCPR</name>
<feature type="transmembrane region" description="Helical" evidence="6">
    <location>
        <begin position="135"/>
        <end position="158"/>
    </location>
</feature>
<evidence type="ECO:0000313" key="8">
    <source>
        <dbReference type="Proteomes" id="UP000257109"/>
    </source>
</evidence>
<dbReference type="Pfam" id="PF00854">
    <property type="entry name" value="PTR2"/>
    <property type="match status" value="1"/>
</dbReference>
<feature type="transmembrane region" description="Helical" evidence="6">
    <location>
        <begin position="361"/>
        <end position="384"/>
    </location>
</feature>
<sequence>MKNLAKEKEPLISNGEPKGDLRTLPFILASQAFEKTASLGIVSNLILYLTRDYGMEVAVATNVILLWSAATNSTPIIGAFLADCYVGRYSTVAFGSVLNFLGTLLLWLTAMIPQLSPSCDQITKSCSSPTTAQLAFLYVSLGLMAVGSGGVRTSSLALGIDQIGNEDTDAHIRESYFSWSYAVSAVASLIGMTILVYLQENLGWKVGFGVPVVLMFMSMVSFFLPSSFYVKLEVKGNVISNCARVVVASCKNKHLSLPPHVSDGMYYCEKYSAMHMPSDKLRFLNKACLIKNPLQDLTQDGRAKNLWSLCTVEEVEALKALIKIVPIWITGMIMSVNLSQGSIAVLQATSMDRHITSHFEIPAASMATFLIIFAVVWIVIYDCVIIPSVSKVRGRPTRLRVKQRLGVGLFAVCLATASQAVVEGIRRKMAIEEGLQEHTEGIVNMSVLWLLPKYVLEGIAEALSAIGQNEFYICELPQSMSSIGSSLFGLGMSGGNLIASFVLSLVDKVTKGEGKVSWVSSNINKGHYDYYYWLIFGLMLANFLYFLYCSKAYGPCKGEKKGEDEGH</sequence>
<dbReference type="PANTHER" id="PTHR11654">
    <property type="entry name" value="OLIGOPEPTIDE TRANSPORTER-RELATED"/>
    <property type="match status" value="1"/>
</dbReference>
<dbReference type="GO" id="GO:0016020">
    <property type="term" value="C:membrane"/>
    <property type="evidence" value="ECO:0007669"/>
    <property type="project" value="UniProtKB-SubCell"/>
</dbReference>
<dbReference type="Proteomes" id="UP000257109">
    <property type="component" value="Unassembled WGS sequence"/>
</dbReference>
<dbReference type="InterPro" id="IPR018456">
    <property type="entry name" value="PTR2_symporter_CS"/>
</dbReference>
<evidence type="ECO:0000256" key="5">
    <source>
        <dbReference type="ARBA" id="ARBA00023136"/>
    </source>
</evidence>
<evidence type="ECO:0000256" key="3">
    <source>
        <dbReference type="ARBA" id="ARBA00022692"/>
    </source>
</evidence>
<keyword evidence="8" id="KW-1185">Reference proteome</keyword>
<protein>
    <submittedName>
        <fullName evidence="7">Protein NRT1/ PTR FAMILY 1.2</fullName>
    </submittedName>
</protein>
<comment type="subcellular location">
    <subcellularLocation>
        <location evidence="1">Membrane</location>
        <topology evidence="1">Multi-pass membrane protein</topology>
    </subcellularLocation>
</comment>
<dbReference type="GO" id="GO:0022857">
    <property type="term" value="F:transmembrane transporter activity"/>
    <property type="evidence" value="ECO:0007669"/>
    <property type="project" value="InterPro"/>
</dbReference>
<accession>A0A371GNL6</accession>
<dbReference type="AlphaFoldDB" id="A0A371GNL6"/>
<feature type="non-terminal residue" evidence="7">
    <location>
        <position position="1"/>
    </location>
</feature>
<proteinExistence type="inferred from homology"/>
<keyword evidence="4 6" id="KW-1133">Transmembrane helix</keyword>
<keyword evidence="3 6" id="KW-0812">Transmembrane</keyword>
<dbReference type="CDD" id="cd17416">
    <property type="entry name" value="MFS_NPF1_2"/>
    <property type="match status" value="1"/>
</dbReference>
<feature type="transmembrane region" description="Helical" evidence="6">
    <location>
        <begin position="93"/>
        <end position="115"/>
    </location>
</feature>
<feature type="transmembrane region" description="Helical" evidence="6">
    <location>
        <begin position="530"/>
        <end position="548"/>
    </location>
</feature>
<comment type="caution">
    <text evidence="7">The sequence shown here is derived from an EMBL/GenBank/DDBJ whole genome shotgun (WGS) entry which is preliminary data.</text>
</comment>
<dbReference type="GO" id="GO:0006857">
    <property type="term" value="P:oligopeptide transport"/>
    <property type="evidence" value="ECO:0007669"/>
    <property type="project" value="InterPro"/>
</dbReference>
<dbReference type="PROSITE" id="PS01022">
    <property type="entry name" value="PTR2_1"/>
    <property type="match status" value="1"/>
</dbReference>
<organism evidence="7 8">
    <name type="scientific">Mucuna pruriens</name>
    <name type="common">Velvet bean</name>
    <name type="synonym">Dolichos pruriens</name>
    <dbReference type="NCBI Taxonomy" id="157652"/>
    <lineage>
        <taxon>Eukaryota</taxon>
        <taxon>Viridiplantae</taxon>
        <taxon>Streptophyta</taxon>
        <taxon>Embryophyta</taxon>
        <taxon>Tracheophyta</taxon>
        <taxon>Spermatophyta</taxon>
        <taxon>Magnoliopsida</taxon>
        <taxon>eudicotyledons</taxon>
        <taxon>Gunneridae</taxon>
        <taxon>Pentapetalae</taxon>
        <taxon>rosids</taxon>
        <taxon>fabids</taxon>
        <taxon>Fabales</taxon>
        <taxon>Fabaceae</taxon>
        <taxon>Papilionoideae</taxon>
        <taxon>50 kb inversion clade</taxon>
        <taxon>NPAAA clade</taxon>
        <taxon>indigoferoid/millettioid clade</taxon>
        <taxon>Phaseoleae</taxon>
        <taxon>Mucuna</taxon>
    </lineage>
</organism>
<dbReference type="EMBL" id="QJKJ01004939">
    <property type="protein sequence ID" value="RDX92147.1"/>
    <property type="molecule type" value="Genomic_DNA"/>
</dbReference>
<evidence type="ECO:0000256" key="6">
    <source>
        <dbReference type="SAM" id="Phobius"/>
    </source>
</evidence>
<dbReference type="InterPro" id="IPR000109">
    <property type="entry name" value="POT_fam"/>
</dbReference>
<comment type="similarity">
    <text evidence="2">Belongs to the major facilitator superfamily. Proton-dependent oligopeptide transporter (POT/PTR) (TC 2.A.17) family.</text>
</comment>